<dbReference type="OrthoDB" id="3594103at2759"/>
<organism evidence="2 3">
    <name type="scientific">Aspergillus tubingensis (strain CBS 134.48)</name>
    <dbReference type="NCBI Taxonomy" id="767770"/>
    <lineage>
        <taxon>Eukaryota</taxon>
        <taxon>Fungi</taxon>
        <taxon>Dikarya</taxon>
        <taxon>Ascomycota</taxon>
        <taxon>Pezizomycotina</taxon>
        <taxon>Eurotiomycetes</taxon>
        <taxon>Eurotiomycetidae</taxon>
        <taxon>Eurotiales</taxon>
        <taxon>Aspergillaceae</taxon>
        <taxon>Aspergillus</taxon>
        <taxon>Aspergillus subgen. Circumdati</taxon>
    </lineage>
</organism>
<feature type="non-terminal residue" evidence="2">
    <location>
        <position position="364"/>
    </location>
</feature>
<keyword evidence="3" id="KW-1185">Reference proteome</keyword>
<dbReference type="Proteomes" id="UP000184304">
    <property type="component" value="Unassembled WGS sequence"/>
</dbReference>
<evidence type="ECO:0008006" key="4">
    <source>
        <dbReference type="Google" id="ProtNLM"/>
    </source>
</evidence>
<evidence type="ECO:0000313" key="2">
    <source>
        <dbReference type="EMBL" id="OJI90168.1"/>
    </source>
</evidence>
<dbReference type="STRING" id="767770.A0A1L9NLK7"/>
<dbReference type="OMA" id="MEPARAW"/>
<feature type="compositionally biased region" description="Basic and acidic residues" evidence="1">
    <location>
        <begin position="354"/>
        <end position="364"/>
    </location>
</feature>
<dbReference type="PANTHER" id="PTHR37538">
    <property type="entry name" value="BTB DOMAIN-CONTAINING PROTEIN"/>
    <property type="match status" value="1"/>
</dbReference>
<accession>A0A1L9NLK7</accession>
<name>A0A1L9NLK7_ASPTC</name>
<proteinExistence type="predicted"/>
<dbReference type="AlphaFoldDB" id="A0A1L9NLK7"/>
<gene>
    <name evidence="2" type="ORF">ASPTUDRAFT_104299</name>
</gene>
<reference evidence="3" key="1">
    <citation type="journal article" date="2017" name="Genome Biol.">
        <title>Comparative genomics reveals high biological diversity and specific adaptations in the industrially and medically important fungal genus Aspergillus.</title>
        <authorList>
            <person name="de Vries R.P."/>
            <person name="Riley R."/>
            <person name="Wiebenga A."/>
            <person name="Aguilar-Osorio G."/>
            <person name="Amillis S."/>
            <person name="Uchima C.A."/>
            <person name="Anderluh G."/>
            <person name="Asadollahi M."/>
            <person name="Askin M."/>
            <person name="Barry K."/>
            <person name="Battaglia E."/>
            <person name="Bayram O."/>
            <person name="Benocci T."/>
            <person name="Braus-Stromeyer S.A."/>
            <person name="Caldana C."/>
            <person name="Canovas D."/>
            <person name="Cerqueira G.C."/>
            <person name="Chen F."/>
            <person name="Chen W."/>
            <person name="Choi C."/>
            <person name="Clum A."/>
            <person name="Dos Santos R.A."/>
            <person name="Damasio A.R."/>
            <person name="Diallinas G."/>
            <person name="Emri T."/>
            <person name="Fekete E."/>
            <person name="Flipphi M."/>
            <person name="Freyberg S."/>
            <person name="Gallo A."/>
            <person name="Gournas C."/>
            <person name="Habgood R."/>
            <person name="Hainaut M."/>
            <person name="Harispe M.L."/>
            <person name="Henrissat B."/>
            <person name="Hilden K.S."/>
            <person name="Hope R."/>
            <person name="Hossain A."/>
            <person name="Karabika E."/>
            <person name="Karaffa L."/>
            <person name="Karanyi Z."/>
            <person name="Krasevec N."/>
            <person name="Kuo A."/>
            <person name="Kusch H."/>
            <person name="LaButti K."/>
            <person name="Lagendijk E.L."/>
            <person name="Lapidus A."/>
            <person name="Levasseur A."/>
            <person name="Lindquist E."/>
            <person name="Lipzen A."/>
            <person name="Logrieco A.F."/>
            <person name="MacCabe A."/>
            <person name="Maekelae M.R."/>
            <person name="Malavazi I."/>
            <person name="Melin P."/>
            <person name="Meyer V."/>
            <person name="Mielnichuk N."/>
            <person name="Miskei M."/>
            <person name="Molnar A.P."/>
            <person name="Mule G."/>
            <person name="Ngan C.Y."/>
            <person name="Orejas M."/>
            <person name="Orosz E."/>
            <person name="Ouedraogo J.P."/>
            <person name="Overkamp K.M."/>
            <person name="Park H.-S."/>
            <person name="Perrone G."/>
            <person name="Piumi F."/>
            <person name="Punt P.J."/>
            <person name="Ram A.F."/>
            <person name="Ramon A."/>
            <person name="Rauscher S."/>
            <person name="Record E."/>
            <person name="Riano-Pachon D.M."/>
            <person name="Robert V."/>
            <person name="Roehrig J."/>
            <person name="Ruller R."/>
            <person name="Salamov A."/>
            <person name="Salih N.S."/>
            <person name="Samson R.A."/>
            <person name="Sandor E."/>
            <person name="Sanguinetti M."/>
            <person name="Schuetze T."/>
            <person name="Sepcic K."/>
            <person name="Shelest E."/>
            <person name="Sherlock G."/>
            <person name="Sophianopoulou V."/>
            <person name="Squina F.M."/>
            <person name="Sun H."/>
            <person name="Susca A."/>
            <person name="Todd R.B."/>
            <person name="Tsang A."/>
            <person name="Unkles S.E."/>
            <person name="van de Wiele N."/>
            <person name="van Rossen-Uffink D."/>
            <person name="Oliveira J.V."/>
            <person name="Vesth T.C."/>
            <person name="Visser J."/>
            <person name="Yu J.-H."/>
            <person name="Zhou M."/>
            <person name="Andersen M.R."/>
            <person name="Archer D.B."/>
            <person name="Baker S.E."/>
            <person name="Benoit I."/>
            <person name="Brakhage A.A."/>
            <person name="Braus G.H."/>
            <person name="Fischer R."/>
            <person name="Frisvad J.C."/>
            <person name="Goldman G.H."/>
            <person name="Houbraken J."/>
            <person name="Oakley B."/>
            <person name="Pocsi I."/>
            <person name="Scazzocchio C."/>
            <person name="Seiboth B."/>
            <person name="vanKuyk P.A."/>
            <person name="Wortman J."/>
            <person name="Dyer P.S."/>
            <person name="Grigoriev I.V."/>
        </authorList>
    </citation>
    <scope>NUCLEOTIDE SEQUENCE [LARGE SCALE GENOMIC DNA]</scope>
    <source>
        <strain evidence="3">CBS 134.48</strain>
    </source>
</reference>
<dbReference type="Gene3D" id="3.30.710.10">
    <property type="entry name" value="Potassium Channel Kv1.1, Chain A"/>
    <property type="match status" value="1"/>
</dbReference>
<dbReference type="EMBL" id="KV878176">
    <property type="protein sequence ID" value="OJI90168.1"/>
    <property type="molecule type" value="Genomic_DNA"/>
</dbReference>
<dbReference type="VEuPathDB" id="FungiDB:ASPTUDRAFT_104299"/>
<sequence length="364" mass="42020">PLEDDLPEQPTDLVVPELEEYAQVAESPYTTPIITLKVDGNYYRIPQQYLQPYKTLQFEPEVMHSEYWGSERHHHHQLCIEPQSAHTFIHYLYTGQYETLKTPLSIPQSAEDIPTILNTRDKEEFERAVYVYQAAVQYEIPGLLSMAQHFMARFAERLSIEDILRAIRCVYGSLLDDHSGRMWLKDFVREQLIVAFRNTDGKLRQIIKNYEIGNSQSFDTFVVDEVLALYEMEQDRIHRVMSLPEVAYETGPAEETIPAPEPELQHDLEPTRRLIVVTPRTPNNPLYSNWNSLSSKDRKRRERSMIKLGLPIPGKDFELPVRDCEPPITEPEPEPEPAPMSSSSSGSWDMPVVSDDRLTEAPPP</sequence>
<feature type="compositionally biased region" description="Basic and acidic residues" evidence="1">
    <location>
        <begin position="315"/>
        <end position="325"/>
    </location>
</feature>
<feature type="non-terminal residue" evidence="2">
    <location>
        <position position="1"/>
    </location>
</feature>
<evidence type="ECO:0000313" key="3">
    <source>
        <dbReference type="Proteomes" id="UP000184304"/>
    </source>
</evidence>
<protein>
    <recommendedName>
        <fullName evidence="4">BTB domain-containing protein</fullName>
    </recommendedName>
</protein>
<evidence type="ECO:0000256" key="1">
    <source>
        <dbReference type="SAM" id="MobiDB-lite"/>
    </source>
</evidence>
<dbReference type="InterPro" id="IPR011333">
    <property type="entry name" value="SKP1/BTB/POZ_sf"/>
</dbReference>
<feature type="region of interest" description="Disordered" evidence="1">
    <location>
        <begin position="306"/>
        <end position="364"/>
    </location>
</feature>
<dbReference type="PANTHER" id="PTHR37538:SF1">
    <property type="entry name" value="BTB DOMAIN-CONTAINING PROTEIN"/>
    <property type="match status" value="1"/>
</dbReference>